<dbReference type="PANTHER" id="PTHR33803:SF3">
    <property type="entry name" value="BLL1974 PROTEIN"/>
    <property type="match status" value="1"/>
</dbReference>
<keyword evidence="2" id="KW-1185">Reference proteome</keyword>
<dbReference type="STRING" id="1515439.SAMN06265784_101637"/>
<organism evidence="1 2">
    <name type="scientific">Paraburkholderia susongensis</name>
    <dbReference type="NCBI Taxonomy" id="1515439"/>
    <lineage>
        <taxon>Bacteria</taxon>
        <taxon>Pseudomonadati</taxon>
        <taxon>Pseudomonadota</taxon>
        <taxon>Betaproteobacteria</taxon>
        <taxon>Burkholderiales</taxon>
        <taxon>Burkholderiaceae</taxon>
        <taxon>Paraburkholderia</taxon>
    </lineage>
</organism>
<sequence>MIRRRSAIEPAIGHMKADGKLDRNWLKGTLRDVIHAALRGAGHNLRMILRKPRFFSALILVALSDFKTVASSAP</sequence>
<name>A0A1X7IER7_9BURK</name>
<accession>A0A1X7IER7</accession>
<evidence type="ECO:0000313" key="2">
    <source>
        <dbReference type="Proteomes" id="UP000193228"/>
    </source>
</evidence>
<evidence type="ECO:0000313" key="1">
    <source>
        <dbReference type="EMBL" id="SMG13233.1"/>
    </source>
</evidence>
<proteinExistence type="predicted"/>
<dbReference type="PANTHER" id="PTHR33803">
    <property type="entry name" value="IS1478 TRANSPOSASE"/>
    <property type="match status" value="1"/>
</dbReference>
<dbReference type="EMBL" id="FXAT01000001">
    <property type="protein sequence ID" value="SMG13233.1"/>
    <property type="molecule type" value="Genomic_DNA"/>
</dbReference>
<reference evidence="2" key="1">
    <citation type="submission" date="2017-04" db="EMBL/GenBank/DDBJ databases">
        <authorList>
            <person name="Varghese N."/>
            <person name="Submissions S."/>
        </authorList>
    </citation>
    <scope>NUCLEOTIDE SEQUENCE [LARGE SCALE GENOMIC DNA]</scope>
    <source>
        <strain evidence="2">LMG 29540</strain>
    </source>
</reference>
<protein>
    <recommendedName>
        <fullName evidence="3">Transposase DDE domain-containing protein</fullName>
    </recommendedName>
</protein>
<dbReference type="Proteomes" id="UP000193228">
    <property type="component" value="Unassembled WGS sequence"/>
</dbReference>
<dbReference type="AlphaFoldDB" id="A0A1X7IER7"/>
<gene>
    <name evidence="1" type="ORF">SAMN06265784_101637</name>
</gene>
<evidence type="ECO:0008006" key="3">
    <source>
        <dbReference type="Google" id="ProtNLM"/>
    </source>
</evidence>